<dbReference type="InterPro" id="IPR056884">
    <property type="entry name" value="NPHP3-like_N"/>
</dbReference>
<evidence type="ECO:0000259" key="2">
    <source>
        <dbReference type="Pfam" id="PF24883"/>
    </source>
</evidence>
<dbReference type="Gene3D" id="3.40.50.300">
    <property type="entry name" value="P-loop containing nucleotide triphosphate hydrolases"/>
    <property type="match status" value="1"/>
</dbReference>
<sequence>RDPPHCAPKTRDGIIREIKKWANSREGSAMIFWLFGSAGAGKLAICQTIAEIFKRGGLLLGNFFFSRSAASTRRSNGNHLLPTLIHQLQEAIPETRPYIKEAIRRDEKIFDKTRAAQILELYVKPLKNLHVRNFFLRHNVGKKVCLIVIDGLDECQDPDVQCDLLSIIADSIKDLPIPVRFLIASRPEVRIKDTFCHNPSFQTINL</sequence>
<accession>A0A9P6E2V3</accession>
<evidence type="ECO:0000256" key="1">
    <source>
        <dbReference type="ARBA" id="ARBA00022737"/>
    </source>
</evidence>
<dbReference type="Pfam" id="PF24883">
    <property type="entry name" value="NPHP3_N"/>
    <property type="match status" value="1"/>
</dbReference>
<reference evidence="3" key="1">
    <citation type="submission" date="2020-11" db="EMBL/GenBank/DDBJ databases">
        <authorList>
            <consortium name="DOE Joint Genome Institute"/>
            <person name="Ahrendt S."/>
            <person name="Riley R."/>
            <person name="Andreopoulos W."/>
            <person name="Labutti K."/>
            <person name="Pangilinan J."/>
            <person name="Ruiz-Duenas F.J."/>
            <person name="Barrasa J.M."/>
            <person name="Sanchez-Garcia M."/>
            <person name="Camarero S."/>
            <person name="Miyauchi S."/>
            <person name="Serrano A."/>
            <person name="Linde D."/>
            <person name="Babiker R."/>
            <person name="Drula E."/>
            <person name="Ayuso-Fernandez I."/>
            <person name="Pacheco R."/>
            <person name="Padilla G."/>
            <person name="Ferreira P."/>
            <person name="Barriuso J."/>
            <person name="Kellner H."/>
            <person name="Castanera R."/>
            <person name="Alfaro M."/>
            <person name="Ramirez L."/>
            <person name="Pisabarro A.G."/>
            <person name="Kuo A."/>
            <person name="Tritt A."/>
            <person name="Lipzen A."/>
            <person name="He G."/>
            <person name="Yan M."/>
            <person name="Ng V."/>
            <person name="Cullen D."/>
            <person name="Martin F."/>
            <person name="Rosso M.-N."/>
            <person name="Henrissat B."/>
            <person name="Hibbett D."/>
            <person name="Martinez A.T."/>
            <person name="Grigoriev I.V."/>
        </authorList>
    </citation>
    <scope>NUCLEOTIDE SEQUENCE</scope>
    <source>
        <strain evidence="3">CBS 506.95</strain>
    </source>
</reference>
<protein>
    <recommendedName>
        <fullName evidence="2">Nephrocystin 3-like N-terminal domain-containing protein</fullName>
    </recommendedName>
</protein>
<dbReference type="InterPro" id="IPR027417">
    <property type="entry name" value="P-loop_NTPase"/>
</dbReference>
<dbReference type="PANTHER" id="PTHR10039">
    <property type="entry name" value="AMELOGENIN"/>
    <property type="match status" value="1"/>
</dbReference>
<feature type="non-terminal residue" evidence="3">
    <location>
        <position position="1"/>
    </location>
</feature>
<name>A0A9P6E2V3_9AGAR</name>
<dbReference type="EMBL" id="MU158042">
    <property type="protein sequence ID" value="KAF9521499.1"/>
    <property type="molecule type" value="Genomic_DNA"/>
</dbReference>
<keyword evidence="4" id="KW-1185">Reference proteome</keyword>
<feature type="domain" description="Nephrocystin 3-like N-terminal" evidence="2">
    <location>
        <begin position="17"/>
        <end position="186"/>
    </location>
</feature>
<comment type="caution">
    <text evidence="3">The sequence shown here is derived from an EMBL/GenBank/DDBJ whole genome shotgun (WGS) entry which is preliminary data.</text>
</comment>
<dbReference type="OrthoDB" id="5967843at2759"/>
<dbReference type="SUPFAM" id="SSF52540">
    <property type="entry name" value="P-loop containing nucleoside triphosphate hydrolases"/>
    <property type="match status" value="1"/>
</dbReference>
<evidence type="ECO:0000313" key="3">
    <source>
        <dbReference type="EMBL" id="KAF9521499.1"/>
    </source>
</evidence>
<proteinExistence type="predicted"/>
<dbReference type="PANTHER" id="PTHR10039:SF14">
    <property type="entry name" value="NACHT DOMAIN-CONTAINING PROTEIN"/>
    <property type="match status" value="1"/>
</dbReference>
<organism evidence="3 4">
    <name type="scientific">Crepidotus variabilis</name>
    <dbReference type="NCBI Taxonomy" id="179855"/>
    <lineage>
        <taxon>Eukaryota</taxon>
        <taxon>Fungi</taxon>
        <taxon>Dikarya</taxon>
        <taxon>Basidiomycota</taxon>
        <taxon>Agaricomycotina</taxon>
        <taxon>Agaricomycetes</taxon>
        <taxon>Agaricomycetidae</taxon>
        <taxon>Agaricales</taxon>
        <taxon>Agaricineae</taxon>
        <taxon>Crepidotaceae</taxon>
        <taxon>Crepidotus</taxon>
    </lineage>
</organism>
<gene>
    <name evidence="3" type="ORF">CPB83DRAFT_778634</name>
</gene>
<dbReference type="Proteomes" id="UP000807306">
    <property type="component" value="Unassembled WGS sequence"/>
</dbReference>
<keyword evidence="1" id="KW-0677">Repeat</keyword>
<evidence type="ECO:0000313" key="4">
    <source>
        <dbReference type="Proteomes" id="UP000807306"/>
    </source>
</evidence>
<dbReference type="AlphaFoldDB" id="A0A9P6E2V3"/>